<protein>
    <submittedName>
        <fullName evidence="1">PAS/PAC sensor signal transduction histidine kinase</fullName>
        <ecNumber evidence="1">2.7.3.-</ecNumber>
    </submittedName>
</protein>
<name>Q21G40_SACD2</name>
<gene>
    <name evidence="1" type="ordered locus">Sde_3082</name>
</gene>
<proteinExistence type="predicted"/>
<dbReference type="KEGG" id="sde:Sde_3082"/>
<dbReference type="HOGENOM" id="CLU_1260681_0_0_6"/>
<accession>Q21G40</accession>
<sequence>MKNPKFELFDVLPFDTRPHTAHELALAQCGAQTLRVIRTFKDVDEVVKDIISDNGPGECNSALEDALKKSAVYCEWQNSMPFLKDVPNIHSYRVKPKKKNNAALINDELIKFGGLLPKGQVLFRGGLFAKSDIDITCGPVSTTTMPSVARWHAIEVKGQIAIFDIEDNLKIHAYAFKTWGNQKLKHEYEVLLQNNIRLTFKGSNTYGNMEVYRYNVRLA</sequence>
<keyword evidence="1" id="KW-0418">Kinase</keyword>
<organism evidence="1 2">
    <name type="scientific">Saccharophagus degradans (strain 2-40 / ATCC 43961 / DSM 17024)</name>
    <dbReference type="NCBI Taxonomy" id="203122"/>
    <lineage>
        <taxon>Bacteria</taxon>
        <taxon>Pseudomonadati</taxon>
        <taxon>Pseudomonadota</taxon>
        <taxon>Gammaproteobacteria</taxon>
        <taxon>Cellvibrionales</taxon>
        <taxon>Cellvibrionaceae</taxon>
        <taxon>Saccharophagus</taxon>
    </lineage>
</organism>
<keyword evidence="2" id="KW-1185">Reference proteome</keyword>
<dbReference type="EMBL" id="CP000282">
    <property type="protein sequence ID" value="ABD82339.1"/>
    <property type="molecule type" value="Genomic_DNA"/>
</dbReference>
<keyword evidence="1" id="KW-0808">Transferase</keyword>
<dbReference type="GeneID" id="98614713"/>
<evidence type="ECO:0000313" key="2">
    <source>
        <dbReference type="Proteomes" id="UP000001947"/>
    </source>
</evidence>
<dbReference type="AlphaFoldDB" id="Q21G40"/>
<reference evidence="1 2" key="1">
    <citation type="journal article" date="2008" name="PLoS Genet.">
        <title>Complete genome sequence of the complex carbohydrate-degrading marine bacterium, Saccharophagus degradans strain 2-40 T.</title>
        <authorList>
            <person name="Weiner R.M."/>
            <person name="Taylor L.E.II."/>
            <person name="Henrissat B."/>
            <person name="Hauser L."/>
            <person name="Land M."/>
            <person name="Coutinho P.M."/>
            <person name="Rancurel C."/>
            <person name="Saunders E.H."/>
            <person name="Longmire A.G."/>
            <person name="Zhang H."/>
            <person name="Bayer E.A."/>
            <person name="Gilbert H.J."/>
            <person name="Larimer F."/>
            <person name="Zhulin I.B."/>
            <person name="Ekborg N.A."/>
            <person name="Lamed R."/>
            <person name="Richardson P.M."/>
            <person name="Borovok I."/>
            <person name="Hutcheson S."/>
        </authorList>
    </citation>
    <scope>NUCLEOTIDE SEQUENCE [LARGE SCALE GENOMIC DNA]</scope>
    <source>
        <strain evidence="2">2-40 / ATCC 43961 / DSM 17024</strain>
    </source>
</reference>
<dbReference type="GO" id="GO:0016301">
    <property type="term" value="F:kinase activity"/>
    <property type="evidence" value="ECO:0007669"/>
    <property type="project" value="UniProtKB-KW"/>
</dbReference>
<dbReference type="OrthoDB" id="5905958at2"/>
<dbReference type="Proteomes" id="UP000001947">
    <property type="component" value="Chromosome"/>
</dbReference>
<evidence type="ECO:0000313" key="1">
    <source>
        <dbReference type="EMBL" id="ABD82339.1"/>
    </source>
</evidence>
<dbReference type="STRING" id="203122.Sde_3082"/>
<dbReference type="RefSeq" id="WP_011469555.1">
    <property type="nucleotide sequence ID" value="NC_007912.1"/>
</dbReference>
<dbReference type="EC" id="2.7.3.-" evidence="1"/>